<feature type="compositionally biased region" description="Basic residues" evidence="2">
    <location>
        <begin position="46"/>
        <end position="55"/>
    </location>
</feature>
<dbReference type="EMBL" id="JAPFFF010000027">
    <property type="protein sequence ID" value="KAK8847971.1"/>
    <property type="molecule type" value="Genomic_DNA"/>
</dbReference>
<feature type="compositionally biased region" description="Low complexity" evidence="2">
    <location>
        <begin position="90"/>
        <end position="99"/>
    </location>
</feature>
<keyword evidence="4" id="KW-1185">Reference proteome</keyword>
<feature type="compositionally biased region" description="Basic and acidic residues" evidence="2">
    <location>
        <begin position="66"/>
        <end position="84"/>
    </location>
</feature>
<evidence type="ECO:0000256" key="2">
    <source>
        <dbReference type="SAM" id="MobiDB-lite"/>
    </source>
</evidence>
<feature type="compositionally biased region" description="Polar residues" evidence="2">
    <location>
        <begin position="546"/>
        <end position="567"/>
    </location>
</feature>
<reference evidence="3 4" key="1">
    <citation type="submission" date="2024-04" db="EMBL/GenBank/DDBJ databases">
        <title>Tritrichomonas musculus Genome.</title>
        <authorList>
            <person name="Alves-Ferreira E."/>
            <person name="Grigg M."/>
            <person name="Lorenzi H."/>
            <person name="Galac M."/>
        </authorList>
    </citation>
    <scope>NUCLEOTIDE SEQUENCE [LARGE SCALE GENOMIC DNA]</scope>
    <source>
        <strain evidence="3 4">EAF2021</strain>
    </source>
</reference>
<proteinExistence type="predicted"/>
<organism evidence="3 4">
    <name type="scientific">Tritrichomonas musculus</name>
    <dbReference type="NCBI Taxonomy" id="1915356"/>
    <lineage>
        <taxon>Eukaryota</taxon>
        <taxon>Metamonada</taxon>
        <taxon>Parabasalia</taxon>
        <taxon>Tritrichomonadida</taxon>
        <taxon>Tritrichomonadidae</taxon>
        <taxon>Tritrichomonas</taxon>
    </lineage>
</organism>
<evidence type="ECO:0000256" key="1">
    <source>
        <dbReference type="SAM" id="Coils"/>
    </source>
</evidence>
<evidence type="ECO:0000313" key="3">
    <source>
        <dbReference type="EMBL" id="KAK8847971.1"/>
    </source>
</evidence>
<sequence>MNNSEDDFIDNEDQDYLLKSKSKFIKRSQKDIQNNQSWKSNTNQNRIKKKGKKKENKYMNYDESESDRQSIYDDNSIKDNDNMNHKSNKNKANNFNLNDKNFDYNDDNDNNDNDHLKNKHVHKNDDYEDNNQNFDNQFDNEIEIDDHSPRSKKSKRKRRSSVQKANDILPNSSEFADNSSPQSISNSDSYEQDNIDATLTDRHRNLQRFCEDYLTQLSDISDSLYNCADKSNNAKEIRAEAKKLSQLAQHDLFLEFSNETKKMNREIKHSKQMIDLISKSQSDRTNISNEILQKLSKDDLIFLIHNFFANNTDVKVPIELTIPKGTPNEFKELASKYKDASNYNEQANAEIQRMNIAIIQLRSENQRLKCQAASMAIEASLHNDLDDINERLSQLNKLANKSSKTAKNNRYDLTSSLEYNNKYHYENMSQKELTAEIQKQNQKKTTTKNELRKCDKFDLHMQIEMLKSENSEYQRVLLEKQKENEELQEGIKDLSKRIAKNETQETAKIAQQQQQEKLQQQQMLQQQQEKIMQQQSSDKSKKTTRKSNLSQSLRKKSPLQSSYSQKNFPRVSPSSRKESPTVRPPFYNYNNSKKI</sequence>
<feature type="compositionally biased region" description="Low complexity" evidence="2">
    <location>
        <begin position="177"/>
        <end position="189"/>
    </location>
</feature>
<keyword evidence="1" id="KW-0175">Coiled coil</keyword>
<name>A0ABR2HIC7_9EUKA</name>
<feature type="compositionally biased region" description="Basic residues" evidence="2">
    <location>
        <begin position="150"/>
        <end position="161"/>
    </location>
</feature>
<comment type="caution">
    <text evidence="3">The sequence shown here is derived from an EMBL/GenBank/DDBJ whole genome shotgun (WGS) entry which is preliminary data.</text>
</comment>
<feature type="region of interest" description="Disordered" evidence="2">
    <location>
        <begin position="520"/>
        <end position="595"/>
    </location>
</feature>
<feature type="compositionally biased region" description="Low complexity" evidence="2">
    <location>
        <begin position="520"/>
        <end position="537"/>
    </location>
</feature>
<feature type="coiled-coil region" evidence="1">
    <location>
        <begin position="330"/>
        <end position="405"/>
    </location>
</feature>
<accession>A0ABR2HIC7</accession>
<feature type="compositionally biased region" description="Polar residues" evidence="2">
    <location>
        <begin position="31"/>
        <end position="45"/>
    </location>
</feature>
<protein>
    <submittedName>
        <fullName evidence="3">Uncharacterized protein</fullName>
    </submittedName>
</protein>
<feature type="region of interest" description="Disordered" evidence="2">
    <location>
        <begin position="27"/>
        <end position="191"/>
    </location>
</feature>
<dbReference type="Proteomes" id="UP001470230">
    <property type="component" value="Unassembled WGS sequence"/>
</dbReference>
<gene>
    <name evidence="3" type="ORF">M9Y10_019022</name>
</gene>
<evidence type="ECO:0000313" key="4">
    <source>
        <dbReference type="Proteomes" id="UP001470230"/>
    </source>
</evidence>